<dbReference type="Proteomes" id="UP001302745">
    <property type="component" value="Unassembled WGS sequence"/>
</dbReference>
<comment type="caution">
    <text evidence="1">The sequence shown here is derived from an EMBL/GenBank/DDBJ whole genome shotgun (WGS) entry which is preliminary data.</text>
</comment>
<reference evidence="1" key="1">
    <citation type="journal article" date="2023" name="Mol. Phylogenet. Evol.">
        <title>Genome-scale phylogeny and comparative genomics of the fungal order Sordariales.</title>
        <authorList>
            <person name="Hensen N."/>
            <person name="Bonometti L."/>
            <person name="Westerberg I."/>
            <person name="Brannstrom I.O."/>
            <person name="Guillou S."/>
            <person name="Cros-Aarteil S."/>
            <person name="Calhoun S."/>
            <person name="Haridas S."/>
            <person name="Kuo A."/>
            <person name="Mondo S."/>
            <person name="Pangilinan J."/>
            <person name="Riley R."/>
            <person name="LaButti K."/>
            <person name="Andreopoulos B."/>
            <person name="Lipzen A."/>
            <person name="Chen C."/>
            <person name="Yan M."/>
            <person name="Daum C."/>
            <person name="Ng V."/>
            <person name="Clum A."/>
            <person name="Steindorff A."/>
            <person name="Ohm R.A."/>
            <person name="Martin F."/>
            <person name="Silar P."/>
            <person name="Natvig D.O."/>
            <person name="Lalanne C."/>
            <person name="Gautier V."/>
            <person name="Ament-Velasquez S.L."/>
            <person name="Kruys A."/>
            <person name="Hutchinson M.I."/>
            <person name="Powell A.J."/>
            <person name="Barry K."/>
            <person name="Miller A.N."/>
            <person name="Grigoriev I.V."/>
            <person name="Debuchy R."/>
            <person name="Gladieux P."/>
            <person name="Hiltunen Thoren M."/>
            <person name="Johannesson H."/>
        </authorList>
    </citation>
    <scope>NUCLEOTIDE SEQUENCE</scope>
    <source>
        <strain evidence="1">CBS 538.74</strain>
    </source>
</reference>
<keyword evidence="2" id="KW-1185">Reference proteome</keyword>
<evidence type="ECO:0000313" key="1">
    <source>
        <dbReference type="EMBL" id="KAK4151663.1"/>
    </source>
</evidence>
<proteinExistence type="predicted"/>
<dbReference type="EMBL" id="MU857006">
    <property type="protein sequence ID" value="KAK4151663.1"/>
    <property type="molecule type" value="Genomic_DNA"/>
</dbReference>
<organism evidence="1 2">
    <name type="scientific">Chaetomidium leptoderma</name>
    <dbReference type="NCBI Taxonomy" id="669021"/>
    <lineage>
        <taxon>Eukaryota</taxon>
        <taxon>Fungi</taxon>
        <taxon>Dikarya</taxon>
        <taxon>Ascomycota</taxon>
        <taxon>Pezizomycotina</taxon>
        <taxon>Sordariomycetes</taxon>
        <taxon>Sordariomycetidae</taxon>
        <taxon>Sordariales</taxon>
        <taxon>Chaetomiaceae</taxon>
        <taxon>Chaetomidium</taxon>
    </lineage>
</organism>
<protein>
    <submittedName>
        <fullName evidence="1">Uncharacterized protein</fullName>
    </submittedName>
</protein>
<reference evidence="1" key="2">
    <citation type="submission" date="2023-05" db="EMBL/GenBank/DDBJ databases">
        <authorList>
            <consortium name="Lawrence Berkeley National Laboratory"/>
            <person name="Steindorff A."/>
            <person name="Hensen N."/>
            <person name="Bonometti L."/>
            <person name="Westerberg I."/>
            <person name="Brannstrom I.O."/>
            <person name="Guillou S."/>
            <person name="Cros-Aarteil S."/>
            <person name="Calhoun S."/>
            <person name="Haridas S."/>
            <person name="Kuo A."/>
            <person name="Mondo S."/>
            <person name="Pangilinan J."/>
            <person name="Riley R."/>
            <person name="Labutti K."/>
            <person name="Andreopoulos B."/>
            <person name="Lipzen A."/>
            <person name="Chen C."/>
            <person name="Yanf M."/>
            <person name="Daum C."/>
            <person name="Ng V."/>
            <person name="Clum A."/>
            <person name="Ohm R."/>
            <person name="Martin F."/>
            <person name="Silar P."/>
            <person name="Natvig D."/>
            <person name="Lalanne C."/>
            <person name="Gautier V."/>
            <person name="Ament-Velasquez S.L."/>
            <person name="Kruys A."/>
            <person name="Hutchinson M.I."/>
            <person name="Powell A.J."/>
            <person name="Barry K."/>
            <person name="Miller A.N."/>
            <person name="Grigoriev I.V."/>
            <person name="Debuchy R."/>
            <person name="Gladieux P."/>
            <person name="Thoren M.H."/>
            <person name="Johannesson H."/>
        </authorList>
    </citation>
    <scope>NUCLEOTIDE SEQUENCE</scope>
    <source>
        <strain evidence="1">CBS 538.74</strain>
    </source>
</reference>
<gene>
    <name evidence="1" type="ORF">C8A00DRAFT_16981</name>
</gene>
<dbReference type="AlphaFoldDB" id="A0AAN6VHK1"/>
<accession>A0AAN6VHK1</accession>
<evidence type="ECO:0000313" key="2">
    <source>
        <dbReference type="Proteomes" id="UP001302745"/>
    </source>
</evidence>
<name>A0AAN6VHK1_9PEZI</name>
<sequence length="131" mass="14038">MPAINTIKTAERRLGTKTSALLRSPHITAPRRRATTFIQTRNVAAVPGKGPNNMGGPGGQEHFPESAALRRRYAMTTMYGVLAACSILVAARVARFQSAADANAGYVLVHDSTKGELDDVKYVKASELPKS</sequence>